<dbReference type="Gene3D" id="3.20.20.100">
    <property type="entry name" value="NADP-dependent oxidoreductase domain"/>
    <property type="match status" value="1"/>
</dbReference>
<dbReference type="InterPro" id="IPR023210">
    <property type="entry name" value="NADP_OxRdtase_dom"/>
</dbReference>
<dbReference type="InterPro" id="IPR036812">
    <property type="entry name" value="NAD(P)_OxRdtase_dom_sf"/>
</dbReference>
<keyword evidence="1" id="KW-0560">Oxidoreductase</keyword>
<dbReference type="PANTHER" id="PTHR43827">
    <property type="entry name" value="2,5-DIKETO-D-GLUCONIC ACID REDUCTASE"/>
    <property type="match status" value="1"/>
</dbReference>
<organism evidence="3 4">
    <name type="scientific">Glonium stellatum</name>
    <dbReference type="NCBI Taxonomy" id="574774"/>
    <lineage>
        <taxon>Eukaryota</taxon>
        <taxon>Fungi</taxon>
        <taxon>Dikarya</taxon>
        <taxon>Ascomycota</taxon>
        <taxon>Pezizomycotina</taxon>
        <taxon>Dothideomycetes</taxon>
        <taxon>Pleosporomycetidae</taxon>
        <taxon>Gloniales</taxon>
        <taxon>Gloniaceae</taxon>
        <taxon>Glonium</taxon>
    </lineage>
</organism>
<dbReference type="FunFam" id="3.20.20.100:FF:000045">
    <property type="entry name" value="Aldo-keto reductase (AKR), putative"/>
    <property type="match status" value="1"/>
</dbReference>
<dbReference type="PANTHER" id="PTHR43827:SF8">
    <property type="entry name" value="ALDO_KETO REDUCTASE FAMILY PROTEIN"/>
    <property type="match status" value="1"/>
</dbReference>
<name>A0A8E2EVZ9_9PEZI</name>
<dbReference type="EMBL" id="KV750251">
    <property type="protein sequence ID" value="OCL05606.1"/>
    <property type="molecule type" value="Genomic_DNA"/>
</dbReference>
<dbReference type="GO" id="GO:0016491">
    <property type="term" value="F:oxidoreductase activity"/>
    <property type="evidence" value="ECO:0007669"/>
    <property type="project" value="UniProtKB-KW"/>
</dbReference>
<dbReference type="Proteomes" id="UP000250140">
    <property type="component" value="Unassembled WGS sequence"/>
</dbReference>
<evidence type="ECO:0000259" key="2">
    <source>
        <dbReference type="Pfam" id="PF00248"/>
    </source>
</evidence>
<sequence>MTSTNTCSTLLPTGSEPAFIYGTAWKKDQTSRLVKEALAAGFRGVDTAAQPRHYREDLVGVGLREALREGTAQRSDIYLQTKFTSPRGQDANNMPYDPEDGLETQIHTSVSSSLHNLRHSEDQNADNESYIDCLLLHSPYPTSQATLEAWKILESYVPHKILRLGISNVSLGILEELYERSSVKPSVVQNRFYPSTYYDVQLRKFCVERGIMYQSFWTLTGNPRLLASEAIEKLANAAKVSSASALYSLVMNLGIVVLNGTTSTQHMQDDLAEIKEVQKWATSYPDDWKTIAESFASLIE</sequence>
<dbReference type="Pfam" id="PF00248">
    <property type="entry name" value="Aldo_ket_red"/>
    <property type="match status" value="1"/>
</dbReference>
<keyword evidence="4" id="KW-1185">Reference proteome</keyword>
<reference evidence="3 4" key="1">
    <citation type="journal article" date="2016" name="Nat. Commun.">
        <title>Ectomycorrhizal ecology is imprinted in the genome of the dominant symbiotic fungus Cenococcum geophilum.</title>
        <authorList>
            <consortium name="DOE Joint Genome Institute"/>
            <person name="Peter M."/>
            <person name="Kohler A."/>
            <person name="Ohm R.A."/>
            <person name="Kuo A."/>
            <person name="Krutzmann J."/>
            <person name="Morin E."/>
            <person name="Arend M."/>
            <person name="Barry K.W."/>
            <person name="Binder M."/>
            <person name="Choi C."/>
            <person name="Clum A."/>
            <person name="Copeland A."/>
            <person name="Grisel N."/>
            <person name="Haridas S."/>
            <person name="Kipfer T."/>
            <person name="LaButti K."/>
            <person name="Lindquist E."/>
            <person name="Lipzen A."/>
            <person name="Maire R."/>
            <person name="Meier B."/>
            <person name="Mihaltcheva S."/>
            <person name="Molinier V."/>
            <person name="Murat C."/>
            <person name="Poggeler S."/>
            <person name="Quandt C.A."/>
            <person name="Sperisen C."/>
            <person name="Tritt A."/>
            <person name="Tisserant E."/>
            <person name="Crous P.W."/>
            <person name="Henrissat B."/>
            <person name="Nehls U."/>
            <person name="Egli S."/>
            <person name="Spatafora J.W."/>
            <person name="Grigoriev I.V."/>
            <person name="Martin F.M."/>
        </authorList>
    </citation>
    <scope>NUCLEOTIDE SEQUENCE [LARGE SCALE GENOMIC DNA]</scope>
    <source>
        <strain evidence="3 4">CBS 207.34</strain>
    </source>
</reference>
<protein>
    <submittedName>
        <fullName evidence="3">Aldo-keto reductase-like protein</fullName>
    </submittedName>
</protein>
<accession>A0A8E2EVZ9</accession>
<dbReference type="InterPro" id="IPR020471">
    <property type="entry name" value="AKR"/>
</dbReference>
<evidence type="ECO:0000256" key="1">
    <source>
        <dbReference type="ARBA" id="ARBA00023002"/>
    </source>
</evidence>
<evidence type="ECO:0000313" key="3">
    <source>
        <dbReference type="EMBL" id="OCL05606.1"/>
    </source>
</evidence>
<proteinExistence type="predicted"/>
<evidence type="ECO:0000313" key="4">
    <source>
        <dbReference type="Proteomes" id="UP000250140"/>
    </source>
</evidence>
<dbReference type="AlphaFoldDB" id="A0A8E2EVZ9"/>
<dbReference type="SUPFAM" id="SSF51430">
    <property type="entry name" value="NAD(P)-linked oxidoreductase"/>
    <property type="match status" value="1"/>
</dbReference>
<gene>
    <name evidence="3" type="ORF">AOQ84DRAFT_298597</name>
</gene>
<dbReference type="OrthoDB" id="5357513at2759"/>
<dbReference type="CDD" id="cd19071">
    <property type="entry name" value="AKR_AKR1-5-like"/>
    <property type="match status" value="1"/>
</dbReference>
<feature type="domain" description="NADP-dependent oxidoreductase" evidence="2">
    <location>
        <begin position="24"/>
        <end position="272"/>
    </location>
</feature>